<gene>
    <name evidence="1" type="ORF">FNYG_06167</name>
</gene>
<evidence type="ECO:0000313" key="1">
    <source>
        <dbReference type="EMBL" id="PNP80568.1"/>
    </source>
</evidence>
<sequence>MNWSKWNVAAEDTTTEEAHQKEAELRYAIVPLDLEEEKQVTSRFMKPITSSLKDRLGPLILSAAKNPHIDAFKAAIDYDLRAIPLLYSDS</sequence>
<dbReference type="AlphaFoldDB" id="A0A2K0WE69"/>
<organism evidence="1 2">
    <name type="scientific">Gibberella nygamai</name>
    <name type="common">Bean root rot disease fungus</name>
    <name type="synonym">Fusarium nygamai</name>
    <dbReference type="NCBI Taxonomy" id="42673"/>
    <lineage>
        <taxon>Eukaryota</taxon>
        <taxon>Fungi</taxon>
        <taxon>Dikarya</taxon>
        <taxon>Ascomycota</taxon>
        <taxon>Pezizomycotina</taxon>
        <taxon>Sordariomycetes</taxon>
        <taxon>Hypocreomycetidae</taxon>
        <taxon>Hypocreales</taxon>
        <taxon>Nectriaceae</taxon>
        <taxon>Fusarium</taxon>
        <taxon>Fusarium fujikuroi species complex</taxon>
    </lineage>
</organism>
<name>A0A2K0WE69_GIBNY</name>
<dbReference type="Proteomes" id="UP000236664">
    <property type="component" value="Unassembled WGS sequence"/>
</dbReference>
<comment type="caution">
    <text evidence="1">The sequence shown here is derived from an EMBL/GenBank/DDBJ whole genome shotgun (WGS) entry which is preliminary data.</text>
</comment>
<proteinExistence type="predicted"/>
<evidence type="ECO:0000313" key="2">
    <source>
        <dbReference type="Proteomes" id="UP000236664"/>
    </source>
</evidence>
<protein>
    <submittedName>
        <fullName evidence="1">Uncharacterized protein</fullName>
    </submittedName>
</protein>
<reference evidence="1 2" key="1">
    <citation type="submission" date="2017-06" db="EMBL/GenBank/DDBJ databases">
        <title>Genome of Fusarium nygamai isolate CS10214.</title>
        <authorList>
            <person name="Gardiner D.M."/>
            <person name="Obanor F."/>
            <person name="Kazan K."/>
        </authorList>
    </citation>
    <scope>NUCLEOTIDE SEQUENCE [LARGE SCALE GENOMIC DNA]</scope>
    <source>
        <strain evidence="1 2">CS10214</strain>
    </source>
</reference>
<keyword evidence="2" id="KW-1185">Reference proteome</keyword>
<accession>A0A2K0WE69</accession>
<dbReference type="EMBL" id="MTQA01000077">
    <property type="protein sequence ID" value="PNP80568.1"/>
    <property type="molecule type" value="Genomic_DNA"/>
</dbReference>